<feature type="active site" evidence="7">
    <location>
        <position position="72"/>
    </location>
</feature>
<sequence>INIACATHLFQRYIGGIRHVRAYGPSMLPTLAVQGELLVENSLGYRLNPKSIARGDLVTYTSPIDPGRIVCKRVVGLPGDIVCVDPTGEKAPSTEHVVVPKGHYWLSGDNAAASRDSRDYGPVSSALIRGKLVARVRLYITLLGALYHQPLSRYGHCDHGLYSVIPSPSSTKARVECTSVLISVPQNAMTAGSIDMVSYLSGSQLVSHGQVFIIIRSQSVVSTRPDQRYFNAL</sequence>
<dbReference type="CDD" id="cd06530">
    <property type="entry name" value="S26_SPase_I"/>
    <property type="match status" value="1"/>
</dbReference>
<dbReference type="GeneID" id="19305318"/>
<keyword evidence="3" id="KW-0378">Hydrolase</keyword>
<evidence type="ECO:0000256" key="2">
    <source>
        <dbReference type="ARBA" id="ARBA00022792"/>
    </source>
</evidence>
<dbReference type="PRINTS" id="PR00727">
    <property type="entry name" value="LEADERPTASE"/>
</dbReference>
<evidence type="ECO:0000256" key="5">
    <source>
        <dbReference type="ARBA" id="ARBA00023136"/>
    </source>
</evidence>
<protein>
    <submittedName>
        <fullName evidence="9">LexA/Signal peptidase</fullName>
    </submittedName>
</protein>
<evidence type="ECO:0000256" key="1">
    <source>
        <dbReference type="ARBA" id="ARBA00004273"/>
    </source>
</evidence>
<keyword evidence="2" id="KW-0999">Mitochondrion inner membrane</keyword>
<dbReference type="KEGG" id="gtr:GLOTRDRAFT_30199"/>
<proteinExistence type="inferred from homology"/>
<evidence type="ECO:0000259" key="8">
    <source>
        <dbReference type="Pfam" id="PF10502"/>
    </source>
</evidence>
<keyword evidence="5" id="KW-0472">Membrane</keyword>
<feature type="domain" description="Peptidase S26" evidence="8">
    <location>
        <begin position="92"/>
        <end position="135"/>
    </location>
</feature>
<dbReference type="OrthoDB" id="308440at2759"/>
<dbReference type="GO" id="GO:0006465">
    <property type="term" value="P:signal peptide processing"/>
    <property type="evidence" value="ECO:0007669"/>
    <property type="project" value="InterPro"/>
</dbReference>
<dbReference type="Gene3D" id="2.10.109.10">
    <property type="entry name" value="Umud Fragment, subunit A"/>
    <property type="match status" value="1"/>
</dbReference>
<dbReference type="PANTHER" id="PTHR12383">
    <property type="entry name" value="PROTEASE FAMILY S26 MITOCHONDRIAL INNER MEMBRANE PROTEASE-RELATED"/>
    <property type="match status" value="1"/>
</dbReference>
<gene>
    <name evidence="9" type="ORF">GLOTRDRAFT_30199</name>
</gene>
<dbReference type="SUPFAM" id="SSF51306">
    <property type="entry name" value="LexA/Signal peptidase"/>
    <property type="match status" value="1"/>
</dbReference>
<name>S7S4N0_GLOTA</name>
<accession>S7S4N0</accession>
<reference evidence="9 10" key="1">
    <citation type="journal article" date="2012" name="Science">
        <title>The Paleozoic origin of enzymatic lignin decomposition reconstructed from 31 fungal genomes.</title>
        <authorList>
            <person name="Floudas D."/>
            <person name="Binder M."/>
            <person name="Riley R."/>
            <person name="Barry K."/>
            <person name="Blanchette R.A."/>
            <person name="Henrissat B."/>
            <person name="Martinez A.T."/>
            <person name="Otillar R."/>
            <person name="Spatafora J.W."/>
            <person name="Yadav J.S."/>
            <person name="Aerts A."/>
            <person name="Benoit I."/>
            <person name="Boyd A."/>
            <person name="Carlson A."/>
            <person name="Copeland A."/>
            <person name="Coutinho P.M."/>
            <person name="de Vries R.P."/>
            <person name="Ferreira P."/>
            <person name="Findley K."/>
            <person name="Foster B."/>
            <person name="Gaskell J."/>
            <person name="Glotzer D."/>
            <person name="Gorecki P."/>
            <person name="Heitman J."/>
            <person name="Hesse C."/>
            <person name="Hori C."/>
            <person name="Igarashi K."/>
            <person name="Jurgens J.A."/>
            <person name="Kallen N."/>
            <person name="Kersten P."/>
            <person name="Kohler A."/>
            <person name="Kuees U."/>
            <person name="Kumar T.K.A."/>
            <person name="Kuo A."/>
            <person name="LaButti K."/>
            <person name="Larrondo L.F."/>
            <person name="Lindquist E."/>
            <person name="Ling A."/>
            <person name="Lombard V."/>
            <person name="Lucas S."/>
            <person name="Lundell T."/>
            <person name="Martin R."/>
            <person name="McLaughlin D.J."/>
            <person name="Morgenstern I."/>
            <person name="Morin E."/>
            <person name="Murat C."/>
            <person name="Nagy L.G."/>
            <person name="Nolan M."/>
            <person name="Ohm R.A."/>
            <person name="Patyshakuliyeva A."/>
            <person name="Rokas A."/>
            <person name="Ruiz-Duenas F.J."/>
            <person name="Sabat G."/>
            <person name="Salamov A."/>
            <person name="Samejima M."/>
            <person name="Schmutz J."/>
            <person name="Slot J.C."/>
            <person name="St John F."/>
            <person name="Stenlid J."/>
            <person name="Sun H."/>
            <person name="Sun S."/>
            <person name="Syed K."/>
            <person name="Tsang A."/>
            <person name="Wiebenga A."/>
            <person name="Young D."/>
            <person name="Pisabarro A."/>
            <person name="Eastwood D.C."/>
            <person name="Martin F."/>
            <person name="Cullen D."/>
            <person name="Grigoriev I.V."/>
            <person name="Hibbett D.S."/>
        </authorList>
    </citation>
    <scope>NUCLEOTIDE SEQUENCE [LARGE SCALE GENOMIC DNA]</scope>
    <source>
        <strain evidence="9 10">ATCC 11539</strain>
    </source>
</reference>
<dbReference type="STRING" id="670483.S7S4N0"/>
<evidence type="ECO:0000313" key="10">
    <source>
        <dbReference type="Proteomes" id="UP000030669"/>
    </source>
</evidence>
<dbReference type="AlphaFoldDB" id="S7S4N0"/>
<feature type="active site" evidence="7">
    <location>
        <position position="26"/>
    </location>
</feature>
<dbReference type="EMBL" id="KB469296">
    <property type="protein sequence ID" value="EPQ60884.1"/>
    <property type="molecule type" value="Genomic_DNA"/>
</dbReference>
<dbReference type="Pfam" id="PF10502">
    <property type="entry name" value="Peptidase_S26"/>
    <property type="match status" value="2"/>
</dbReference>
<dbReference type="GO" id="GO:0006627">
    <property type="term" value="P:protein processing involved in protein targeting to mitochondrion"/>
    <property type="evidence" value="ECO:0007669"/>
    <property type="project" value="TreeGrafter"/>
</dbReference>
<dbReference type="InterPro" id="IPR052064">
    <property type="entry name" value="Mito_IMP1_subunit"/>
</dbReference>
<dbReference type="GO" id="GO:0004252">
    <property type="term" value="F:serine-type endopeptidase activity"/>
    <property type="evidence" value="ECO:0007669"/>
    <property type="project" value="InterPro"/>
</dbReference>
<dbReference type="HOGENOM" id="CLU_1192338_0_0_1"/>
<dbReference type="PROSITE" id="PS00760">
    <property type="entry name" value="SPASE_I_2"/>
    <property type="match status" value="1"/>
</dbReference>
<dbReference type="Proteomes" id="UP000030669">
    <property type="component" value="Unassembled WGS sequence"/>
</dbReference>
<dbReference type="RefSeq" id="XP_007860180.1">
    <property type="nucleotide sequence ID" value="XM_007861989.1"/>
</dbReference>
<dbReference type="InterPro" id="IPR000223">
    <property type="entry name" value="Pept_S26A_signal_pept_1"/>
</dbReference>
<dbReference type="InterPro" id="IPR036286">
    <property type="entry name" value="LexA/Signal_pep-like_sf"/>
</dbReference>
<comment type="subcellular location">
    <subcellularLocation>
        <location evidence="1">Mitochondrion inner membrane</location>
    </subcellularLocation>
</comment>
<feature type="non-terminal residue" evidence="9">
    <location>
        <position position="1"/>
    </location>
</feature>
<dbReference type="InterPro" id="IPR019533">
    <property type="entry name" value="Peptidase_S26"/>
</dbReference>
<dbReference type="PANTHER" id="PTHR12383:SF16">
    <property type="entry name" value="MITOCHONDRIAL INNER MEMBRANE PROTEASE SUBUNIT 1"/>
    <property type="match status" value="1"/>
</dbReference>
<evidence type="ECO:0000256" key="6">
    <source>
        <dbReference type="ARBA" id="ARBA00038445"/>
    </source>
</evidence>
<keyword evidence="10" id="KW-1185">Reference proteome</keyword>
<dbReference type="InterPro" id="IPR019757">
    <property type="entry name" value="Pept_S26A_signal_pept_1_Lys-AS"/>
</dbReference>
<evidence type="ECO:0000256" key="4">
    <source>
        <dbReference type="ARBA" id="ARBA00023128"/>
    </source>
</evidence>
<comment type="similarity">
    <text evidence="6">Belongs to the peptidase S26 family. IMP1 subfamily.</text>
</comment>
<organism evidence="9 10">
    <name type="scientific">Gloeophyllum trabeum (strain ATCC 11539 / FP-39264 / Madison 617)</name>
    <name type="common">Brown rot fungus</name>
    <dbReference type="NCBI Taxonomy" id="670483"/>
    <lineage>
        <taxon>Eukaryota</taxon>
        <taxon>Fungi</taxon>
        <taxon>Dikarya</taxon>
        <taxon>Basidiomycota</taxon>
        <taxon>Agaricomycotina</taxon>
        <taxon>Agaricomycetes</taxon>
        <taxon>Gloeophyllales</taxon>
        <taxon>Gloeophyllaceae</taxon>
        <taxon>Gloeophyllum</taxon>
    </lineage>
</organism>
<evidence type="ECO:0000256" key="3">
    <source>
        <dbReference type="ARBA" id="ARBA00022801"/>
    </source>
</evidence>
<keyword evidence="4" id="KW-0496">Mitochondrion</keyword>
<feature type="domain" description="Peptidase S26" evidence="8">
    <location>
        <begin position="18"/>
        <end position="85"/>
    </location>
</feature>
<dbReference type="eggNOG" id="KOG0171">
    <property type="taxonomic scope" value="Eukaryota"/>
</dbReference>
<dbReference type="GO" id="GO:0042720">
    <property type="term" value="C:mitochondrial inner membrane peptidase complex"/>
    <property type="evidence" value="ECO:0007669"/>
    <property type="project" value="TreeGrafter"/>
</dbReference>
<evidence type="ECO:0000313" key="9">
    <source>
        <dbReference type="EMBL" id="EPQ60884.1"/>
    </source>
</evidence>
<evidence type="ECO:0000256" key="7">
    <source>
        <dbReference type="PIRSR" id="PIRSR600223-1"/>
    </source>
</evidence>